<name>Q6R962_9HYPH</name>
<dbReference type="InterPro" id="IPR014721">
    <property type="entry name" value="Ribsml_uS5_D2-typ_fold_subgr"/>
</dbReference>
<feature type="domain" description="GHMP kinase N-terminal" evidence="3">
    <location>
        <begin position="68"/>
        <end position="136"/>
    </location>
</feature>
<gene>
    <name evidence="5" type="primary">mptG</name>
</gene>
<dbReference type="InterPro" id="IPR013750">
    <property type="entry name" value="GHMP_kinase_C_dom"/>
</dbReference>
<dbReference type="Pfam" id="PF00288">
    <property type="entry name" value="GHMP_kinases_N"/>
    <property type="match status" value="1"/>
</dbReference>
<dbReference type="Pfam" id="PF08544">
    <property type="entry name" value="GHMP_kinases_C"/>
    <property type="match status" value="1"/>
</dbReference>
<dbReference type="SUPFAM" id="SSF54211">
    <property type="entry name" value="Ribosomal protein S5 domain 2-like"/>
    <property type="match status" value="1"/>
</dbReference>
<evidence type="ECO:0000259" key="4">
    <source>
        <dbReference type="Pfam" id="PF08544"/>
    </source>
</evidence>
<dbReference type="InterPro" id="IPR020568">
    <property type="entry name" value="Ribosomal_Su5_D2-typ_SF"/>
</dbReference>
<evidence type="ECO:0000259" key="3">
    <source>
        <dbReference type="Pfam" id="PF00288"/>
    </source>
</evidence>
<evidence type="ECO:0000313" key="5">
    <source>
        <dbReference type="EMBL" id="AAS86339.1"/>
    </source>
</evidence>
<dbReference type="PANTHER" id="PTHR20861">
    <property type="entry name" value="HOMOSERINE/4-DIPHOSPHOCYTIDYL-2-C-METHYL-D-ERYTHRITOL KINASE"/>
    <property type="match status" value="1"/>
</dbReference>
<dbReference type="GO" id="GO:0005524">
    <property type="term" value="F:ATP binding"/>
    <property type="evidence" value="ECO:0007669"/>
    <property type="project" value="InterPro"/>
</dbReference>
<keyword evidence="1" id="KW-0808">Transferase</keyword>
<accession>Q6R962</accession>
<dbReference type="NCBIfam" id="TIGR00144">
    <property type="entry name" value="beta_RFAP_syn"/>
    <property type="match status" value="1"/>
</dbReference>
<organism evidence="5">
    <name type="scientific">Hyphomicrobium zavarzinii</name>
    <dbReference type="NCBI Taxonomy" id="48292"/>
    <lineage>
        <taxon>Bacteria</taxon>
        <taxon>Pseudomonadati</taxon>
        <taxon>Pseudomonadota</taxon>
        <taxon>Alphaproteobacteria</taxon>
        <taxon>Hyphomicrobiales</taxon>
        <taxon>Hyphomicrobiaceae</taxon>
        <taxon>Hyphomicrobium</taxon>
    </lineage>
</organism>
<dbReference type="PANTHER" id="PTHR20861:SF6">
    <property type="entry name" value="BETA-RIBOFURANOSYLPHENOL 5'-PHOSPHATE SYNTHASE"/>
    <property type="match status" value="1"/>
</dbReference>
<dbReference type="AlphaFoldDB" id="Q6R962"/>
<evidence type="ECO:0000256" key="2">
    <source>
        <dbReference type="ARBA" id="ARBA00022777"/>
    </source>
</evidence>
<dbReference type="InterPro" id="IPR004422">
    <property type="entry name" value="RFAP_synthase"/>
</dbReference>
<dbReference type="PIRSF" id="PIRSF004884">
    <property type="entry name" value="Sugar_kin_arch"/>
    <property type="match status" value="1"/>
</dbReference>
<keyword evidence="2" id="KW-0418">Kinase</keyword>
<dbReference type="Gene3D" id="3.30.230.10">
    <property type="match status" value="1"/>
</dbReference>
<proteinExistence type="predicted"/>
<dbReference type="GO" id="GO:0016301">
    <property type="term" value="F:kinase activity"/>
    <property type="evidence" value="ECO:0007669"/>
    <property type="project" value="UniProtKB-KW"/>
</dbReference>
<dbReference type="EMBL" id="AY506552">
    <property type="protein sequence ID" value="AAS86339.1"/>
    <property type="molecule type" value="Genomic_DNA"/>
</dbReference>
<protein>
    <submittedName>
        <fullName evidence="5">Beta-ribofuranosylaminobenzene 5'-phosphate synthase</fullName>
    </submittedName>
</protein>
<reference evidence="5" key="1">
    <citation type="journal article" date="2004" name="Microb. Ecol.">
        <title>Utility of environmental primers targeting ancient enzymes: methylotroph detection in Lake Washington.</title>
        <authorList>
            <person name="Kalyuzhnaya M.G."/>
            <person name="Lidstrom M.E."/>
            <person name="Chistoserdova L."/>
        </authorList>
    </citation>
    <scope>NUCLEOTIDE SEQUENCE</scope>
</reference>
<evidence type="ECO:0000256" key="1">
    <source>
        <dbReference type="ARBA" id="ARBA00022679"/>
    </source>
</evidence>
<sequence length="322" mass="33306">MHDTHPVRGCSVSAPARLHLGFLDLNGGLGRRYGSIGLALDAPSTDIRVERAETMSASGPERERVLTVLARCSEALKLKGAYRVEVARAIPAHAGLGSGTQLALAIGLALMRLEGLSLSPQQIGDLAGRGARSAIGMAAFEAGGFIVDGGRGAIDQPPPVLIQSPFPEDWRVLLVLDPKAQGAHGDRETKAFAALPPFPAELADRLCRLVLMQLAPGLKEADIGAFGAALTEIQRIVGGHFAAAQGGSPWTSPPVGALLKKASELGATGIGQTSWGPTGFGFVPSPDVADRLYHSLVEDAKAMGLEIAVVRGRNAGATIAAD</sequence>
<feature type="domain" description="GHMP kinase C-terminal" evidence="4">
    <location>
        <begin position="215"/>
        <end position="297"/>
    </location>
</feature>
<dbReference type="InterPro" id="IPR006204">
    <property type="entry name" value="GHMP_kinase_N_dom"/>
</dbReference>